<evidence type="ECO:0000256" key="12">
    <source>
        <dbReference type="ARBA" id="ARBA00022842"/>
    </source>
</evidence>
<dbReference type="PANTHER" id="PTHR46485">
    <property type="entry name" value="LIM DOMAIN KINASE 1"/>
    <property type="match status" value="1"/>
</dbReference>
<evidence type="ECO:0000259" key="20">
    <source>
        <dbReference type="PROSITE" id="PS50011"/>
    </source>
</evidence>
<keyword evidence="9 18" id="KW-0547">Nucleotide-binding</keyword>
<evidence type="ECO:0000256" key="13">
    <source>
        <dbReference type="ARBA" id="ARBA00023137"/>
    </source>
</evidence>
<evidence type="ECO:0000256" key="15">
    <source>
        <dbReference type="ARBA" id="ARBA00049003"/>
    </source>
</evidence>
<protein>
    <recommendedName>
        <fullName evidence="4">dual-specificity kinase</fullName>
        <ecNumber evidence="4">2.7.12.1</ecNumber>
    </recommendedName>
</protein>
<dbReference type="PROSITE" id="PS00107">
    <property type="entry name" value="PROTEIN_KINASE_ATP"/>
    <property type="match status" value="1"/>
</dbReference>
<feature type="compositionally biased region" description="Polar residues" evidence="19">
    <location>
        <begin position="636"/>
        <end position="668"/>
    </location>
</feature>
<evidence type="ECO:0000256" key="8">
    <source>
        <dbReference type="ARBA" id="ARBA00022723"/>
    </source>
</evidence>
<evidence type="ECO:0000256" key="1">
    <source>
        <dbReference type="ARBA" id="ARBA00001936"/>
    </source>
</evidence>
<feature type="compositionally biased region" description="Low complexity" evidence="19">
    <location>
        <begin position="132"/>
        <end position="147"/>
    </location>
</feature>
<comment type="catalytic activity">
    <reaction evidence="15">
        <text>L-seryl-[protein] + ATP = O-phospho-L-seryl-[protein] + ADP + H(+)</text>
        <dbReference type="Rhea" id="RHEA:17989"/>
        <dbReference type="Rhea" id="RHEA-COMP:9863"/>
        <dbReference type="Rhea" id="RHEA-COMP:11604"/>
        <dbReference type="ChEBI" id="CHEBI:15378"/>
        <dbReference type="ChEBI" id="CHEBI:29999"/>
        <dbReference type="ChEBI" id="CHEBI:30616"/>
        <dbReference type="ChEBI" id="CHEBI:83421"/>
        <dbReference type="ChEBI" id="CHEBI:456216"/>
        <dbReference type="EC" id="2.7.12.1"/>
    </reaction>
</comment>
<dbReference type="Gene3D" id="1.10.510.10">
    <property type="entry name" value="Transferase(Phosphotransferase) domain 1"/>
    <property type="match status" value="1"/>
</dbReference>
<comment type="catalytic activity">
    <reaction evidence="17">
        <text>L-tyrosyl-[protein] + ATP = O-phospho-L-tyrosyl-[protein] + ADP + H(+)</text>
        <dbReference type="Rhea" id="RHEA:10596"/>
        <dbReference type="Rhea" id="RHEA-COMP:10136"/>
        <dbReference type="Rhea" id="RHEA-COMP:20101"/>
        <dbReference type="ChEBI" id="CHEBI:15378"/>
        <dbReference type="ChEBI" id="CHEBI:30616"/>
        <dbReference type="ChEBI" id="CHEBI:46858"/>
        <dbReference type="ChEBI" id="CHEBI:61978"/>
        <dbReference type="ChEBI" id="CHEBI:456216"/>
        <dbReference type="EC" id="2.7.12.1"/>
    </reaction>
</comment>
<keyword evidence="11 18" id="KW-0067">ATP-binding</keyword>
<keyword evidence="10 21" id="KW-0418">Kinase</keyword>
<feature type="region of interest" description="Disordered" evidence="19">
    <location>
        <begin position="823"/>
        <end position="880"/>
    </location>
</feature>
<evidence type="ECO:0000256" key="9">
    <source>
        <dbReference type="ARBA" id="ARBA00022741"/>
    </source>
</evidence>
<feature type="region of interest" description="Disordered" evidence="19">
    <location>
        <begin position="633"/>
        <end position="668"/>
    </location>
</feature>
<keyword evidence="13" id="KW-0829">Tyrosine-protein kinase</keyword>
<dbReference type="GO" id="GO:0005737">
    <property type="term" value="C:cytoplasm"/>
    <property type="evidence" value="ECO:0007669"/>
    <property type="project" value="TreeGrafter"/>
</dbReference>
<dbReference type="OrthoDB" id="20134at2759"/>
<dbReference type="GO" id="GO:0004674">
    <property type="term" value="F:protein serine/threonine kinase activity"/>
    <property type="evidence" value="ECO:0007669"/>
    <property type="project" value="UniProtKB-KW"/>
</dbReference>
<accession>W8AS31</accession>
<keyword evidence="12" id="KW-0460">Magnesium</keyword>
<evidence type="ECO:0000256" key="4">
    <source>
        <dbReference type="ARBA" id="ARBA00013203"/>
    </source>
</evidence>
<evidence type="ECO:0000256" key="5">
    <source>
        <dbReference type="ARBA" id="ARBA00022527"/>
    </source>
</evidence>
<evidence type="ECO:0000256" key="2">
    <source>
        <dbReference type="ARBA" id="ARBA00001946"/>
    </source>
</evidence>
<dbReference type="InterPro" id="IPR001245">
    <property type="entry name" value="Ser-Thr/Tyr_kinase_cat_dom"/>
</dbReference>
<sequence>MNANQHSGPGPPSTKVIATTTTMNSAAAAHHTSYNGIGGVVGGGAGAGAGAVFSGSSVGGGVDQVDASIMASKTFATKCATLTPATTTNTATYGSMKSAYAAVTPAAATATSTVTNGVHGANTSSAKTNGCSSNSNNNNDSCSSSANVSNVNVNNHSTAPPVARTISSDRLVTGPSCKALRTAVSALYSVDDFVKEKIGSGFFSEVFKVTHRTTGEVMVLKMNQLRANRPNMLREVQLLNKLSHPNILSFMGVCVQEGQLHALTEYIEGGSLEQLLANDEAVLSAAMKLRLALGIANGMAYVHDAGIFHRDLTSKNVLIRNMPDGQFDAVVGDFGLAAKIPDKNGKTRLDTVGSPYWVSPECLKGQWYDQTSDVFSFGIIQCEIIARIVADPDVMPRTDAFGLDYLAFAELCPADTPAVFLRLAFYCCIYEAKSRPTFHEAVKKLRLIMQEYENGCNGNCSAVLNSSSPLTSLELNGSLNGSGIASSTVTAEQNLSTSHKNVCLRQCYVSNTLRNANSRCSCHKSVETASKAPVMQTAPAGTESTHNYKELDENGFRFPNGKTSTGGSTTPYQTPNGSSAEYNEFEERVLETRVRRVTKKLEADLQLQQHRRSFSENIIHFPLHTTPSDKARCHQMQRQRSSTHSPTPPAQTRINGGSDKSAQPTSADAVATCNTVDAPQVPVPATQQTAALTLRKVAETMCLKDPHYKPIRSDHNGVKSNPFTTLAQLRGVKKILGANPKTYAAGVGDLFSSCFEMSAPFFKELAAELAKSTNKTATTSEVGCAVAARLSAGGVGRGLPTTINEPKSLPSSPQLARKFSVIELKSTPHGPPATAATTVTEDDDDCDDCASDGEPDGDGGGNCADAESSSDDSAEPRAVHLSTPAARKYRANSLFTHPLFLCSSGTGVVNLDEATAVLTAAMTTTSTTTVCTTSDCASNTVYSTSEDGCEEHEPPKTKLSPIIVALPAISSPTPPTQAPMASLVATPASVSSCPDFELHEIKPTDLLPNKGTLTRRDSIESGFYSCFNEESDPAINNSTTYVTATAASTTSIDMGLMNRLALDSGIHSVLQRSNFAVNQLLYCKNRTSSIYTDSSDDISSLAGSDSLLWDDRSFTAIPSTRSAQIATIVEYFERKRQVPDDMAPPSRNSFLRSGSSSAGSAHHATSTSNSAASTAAAAAMAATTSYGLSNLASYDMRRYTDYKRHATINSDYEAFCFELDKKPAQQRLTVCEGAVKSKLQIFDKTKQQQQQQQPQQPPIMIMARMAAPQARLPQQNTQQQQLQQQQQVQQLQKQQQAQQQVRQQQFATYYLKQQENGSSVRDSAYGSAEVSEGPSRTVSYSSMKPQLNGNSEHLNGLQQQKQLVSNNTRALSPDGRQRPHQTQQIYRGARTTVLKDSAYDRVHVTTNNNRNRR</sequence>
<evidence type="ECO:0000256" key="17">
    <source>
        <dbReference type="ARBA" id="ARBA00051680"/>
    </source>
</evidence>
<evidence type="ECO:0000256" key="16">
    <source>
        <dbReference type="ARBA" id="ARBA00049308"/>
    </source>
</evidence>
<reference evidence="21" key="1">
    <citation type="submission" date="2013-07" db="EMBL/GenBank/DDBJ databases">
        <authorList>
            <person name="Geib S."/>
        </authorList>
    </citation>
    <scope>NUCLEOTIDE SEQUENCE</scope>
</reference>
<feature type="region of interest" description="Disordered" evidence="19">
    <location>
        <begin position="1139"/>
        <end position="1166"/>
    </location>
</feature>
<feature type="binding site" evidence="18">
    <location>
        <position position="221"/>
    </location>
    <ligand>
        <name>ATP</name>
        <dbReference type="ChEBI" id="CHEBI:30616"/>
    </ligand>
</feature>
<comment type="similarity">
    <text evidence="3">Belongs to the protein kinase superfamily. TKL Ser/Thr protein kinase family.</text>
</comment>
<dbReference type="PANTHER" id="PTHR46485:SF5">
    <property type="entry name" value="CENTER DIVIDER, ISOFORM A"/>
    <property type="match status" value="1"/>
</dbReference>
<dbReference type="GO" id="GO:0030036">
    <property type="term" value="P:actin cytoskeleton organization"/>
    <property type="evidence" value="ECO:0007669"/>
    <property type="project" value="TreeGrafter"/>
</dbReference>
<dbReference type="InterPro" id="IPR017441">
    <property type="entry name" value="Protein_kinase_ATP_BS"/>
</dbReference>
<evidence type="ECO:0000256" key="14">
    <source>
        <dbReference type="ARBA" id="ARBA00023211"/>
    </source>
</evidence>
<feature type="compositionally biased region" description="Acidic residues" evidence="19">
    <location>
        <begin position="840"/>
        <end position="857"/>
    </location>
</feature>
<dbReference type="EC" id="2.7.12.1" evidence="4"/>
<dbReference type="GO" id="GO:0004713">
    <property type="term" value="F:protein tyrosine kinase activity"/>
    <property type="evidence" value="ECO:0007669"/>
    <property type="project" value="UniProtKB-KW"/>
</dbReference>
<evidence type="ECO:0000256" key="18">
    <source>
        <dbReference type="PROSITE-ProRule" id="PRU10141"/>
    </source>
</evidence>
<keyword evidence="8" id="KW-0479">Metal-binding</keyword>
<comment type="catalytic activity">
    <reaction evidence="16">
        <text>L-threonyl-[protein] + ATP = O-phospho-L-threonyl-[protein] + ADP + H(+)</text>
        <dbReference type="Rhea" id="RHEA:46608"/>
        <dbReference type="Rhea" id="RHEA-COMP:11060"/>
        <dbReference type="Rhea" id="RHEA-COMP:11605"/>
        <dbReference type="ChEBI" id="CHEBI:15378"/>
        <dbReference type="ChEBI" id="CHEBI:30013"/>
        <dbReference type="ChEBI" id="CHEBI:30616"/>
        <dbReference type="ChEBI" id="CHEBI:61977"/>
        <dbReference type="ChEBI" id="CHEBI:456216"/>
        <dbReference type="EC" id="2.7.12.1"/>
    </reaction>
</comment>
<dbReference type="GO" id="GO:0004712">
    <property type="term" value="F:protein serine/threonine/tyrosine kinase activity"/>
    <property type="evidence" value="ECO:0007669"/>
    <property type="project" value="UniProtKB-EC"/>
</dbReference>
<evidence type="ECO:0000256" key="7">
    <source>
        <dbReference type="ARBA" id="ARBA00022679"/>
    </source>
</evidence>
<evidence type="ECO:0000313" key="21">
    <source>
        <dbReference type="EMBL" id="JAB87388.1"/>
    </source>
</evidence>
<dbReference type="InterPro" id="IPR050940">
    <property type="entry name" value="Actin_reg-Ser/Thr_kinase"/>
</dbReference>
<dbReference type="EMBL" id="GAMC01019167">
    <property type="protein sequence ID" value="JAB87388.1"/>
    <property type="molecule type" value="mRNA"/>
</dbReference>
<dbReference type="FunFam" id="1.10.510.10:FF:000202">
    <property type="entry name" value="Dual specificity testis-specific protein kinase 2"/>
    <property type="match status" value="1"/>
</dbReference>
<dbReference type="PROSITE" id="PS50011">
    <property type="entry name" value="PROTEIN_KINASE_DOM"/>
    <property type="match status" value="1"/>
</dbReference>
<evidence type="ECO:0000256" key="3">
    <source>
        <dbReference type="ARBA" id="ARBA00005843"/>
    </source>
</evidence>
<dbReference type="InterPro" id="IPR000719">
    <property type="entry name" value="Prot_kinase_dom"/>
</dbReference>
<keyword evidence="7" id="KW-0808">Transferase</keyword>
<dbReference type="GO" id="GO:0005634">
    <property type="term" value="C:nucleus"/>
    <property type="evidence" value="ECO:0007669"/>
    <property type="project" value="TreeGrafter"/>
</dbReference>
<feature type="compositionally biased region" description="Polar residues" evidence="19">
    <location>
        <begin position="1334"/>
        <end position="1370"/>
    </location>
</feature>
<dbReference type="InterPro" id="IPR008266">
    <property type="entry name" value="Tyr_kinase_AS"/>
</dbReference>
<name>W8AS31_CERCA</name>
<feature type="region of interest" description="Disordered" evidence="19">
    <location>
        <begin position="124"/>
        <end position="147"/>
    </location>
</feature>
<feature type="compositionally biased region" description="Polar residues" evidence="19">
    <location>
        <begin position="561"/>
        <end position="581"/>
    </location>
</feature>
<keyword evidence="5" id="KW-0723">Serine/threonine-protein kinase</keyword>
<feature type="domain" description="Protein kinase" evidence="20">
    <location>
        <begin position="192"/>
        <end position="447"/>
    </location>
</feature>
<feature type="compositionally biased region" description="Low complexity" evidence="19">
    <location>
        <begin position="1153"/>
        <end position="1166"/>
    </location>
</feature>
<keyword evidence="6" id="KW-0597">Phosphoprotein</keyword>
<organism evidence="21">
    <name type="scientific">Ceratitis capitata</name>
    <name type="common">Mediterranean fruit fly</name>
    <name type="synonym">Tephritis capitata</name>
    <dbReference type="NCBI Taxonomy" id="7213"/>
    <lineage>
        <taxon>Eukaryota</taxon>
        <taxon>Metazoa</taxon>
        <taxon>Ecdysozoa</taxon>
        <taxon>Arthropoda</taxon>
        <taxon>Hexapoda</taxon>
        <taxon>Insecta</taxon>
        <taxon>Pterygota</taxon>
        <taxon>Neoptera</taxon>
        <taxon>Endopterygota</taxon>
        <taxon>Diptera</taxon>
        <taxon>Brachycera</taxon>
        <taxon>Muscomorpha</taxon>
        <taxon>Tephritoidea</taxon>
        <taxon>Tephritidae</taxon>
        <taxon>Ceratitis</taxon>
        <taxon>Ceratitis</taxon>
    </lineage>
</organism>
<dbReference type="PROSITE" id="PS00109">
    <property type="entry name" value="PROTEIN_KINASE_TYR"/>
    <property type="match status" value="1"/>
</dbReference>
<dbReference type="FunFam" id="3.30.200.20:FF:000134">
    <property type="entry name" value="Dual specificity testis-specific protein kinase 2"/>
    <property type="match status" value="1"/>
</dbReference>
<evidence type="ECO:0000256" key="10">
    <source>
        <dbReference type="ARBA" id="ARBA00022777"/>
    </source>
</evidence>
<dbReference type="GO" id="GO:0046872">
    <property type="term" value="F:metal ion binding"/>
    <property type="evidence" value="ECO:0007669"/>
    <property type="project" value="UniProtKB-KW"/>
</dbReference>
<dbReference type="SUPFAM" id="SSF56112">
    <property type="entry name" value="Protein kinase-like (PK-like)"/>
    <property type="match status" value="1"/>
</dbReference>
<keyword evidence="14" id="KW-0464">Manganese</keyword>
<evidence type="ECO:0000256" key="6">
    <source>
        <dbReference type="ARBA" id="ARBA00022553"/>
    </source>
</evidence>
<dbReference type="InterPro" id="IPR011009">
    <property type="entry name" value="Kinase-like_dom_sf"/>
</dbReference>
<evidence type="ECO:0000256" key="11">
    <source>
        <dbReference type="ARBA" id="ARBA00022840"/>
    </source>
</evidence>
<evidence type="ECO:0000256" key="19">
    <source>
        <dbReference type="SAM" id="MobiDB-lite"/>
    </source>
</evidence>
<proteinExistence type="evidence at transcript level"/>
<comment type="cofactor">
    <cofactor evidence="1">
        <name>Mn(2+)</name>
        <dbReference type="ChEBI" id="CHEBI:29035"/>
    </cofactor>
</comment>
<dbReference type="Gene3D" id="3.30.200.20">
    <property type="entry name" value="Phosphorylase Kinase, domain 1"/>
    <property type="match status" value="1"/>
</dbReference>
<feature type="region of interest" description="Disordered" evidence="19">
    <location>
        <begin position="1316"/>
        <end position="1384"/>
    </location>
</feature>
<feature type="region of interest" description="Disordered" evidence="19">
    <location>
        <begin position="557"/>
        <end position="581"/>
    </location>
</feature>
<comment type="cofactor">
    <cofactor evidence="2">
        <name>Mg(2+)</name>
        <dbReference type="ChEBI" id="CHEBI:18420"/>
    </cofactor>
</comment>
<reference evidence="21" key="2">
    <citation type="journal article" date="2014" name="BMC Genomics">
        <title>A genomic perspective to assessing quality of mass-reared SIT flies used in Mediterranean fruit fly (Ceratitis capitata) eradication in California.</title>
        <authorList>
            <person name="Calla B."/>
            <person name="Hall B."/>
            <person name="Hou S."/>
            <person name="Geib S.M."/>
        </authorList>
    </citation>
    <scope>NUCLEOTIDE SEQUENCE</scope>
</reference>
<gene>
    <name evidence="21" type="primary">TESK1</name>
</gene>
<dbReference type="GO" id="GO:0005524">
    <property type="term" value="F:ATP binding"/>
    <property type="evidence" value="ECO:0007669"/>
    <property type="project" value="UniProtKB-UniRule"/>
</dbReference>
<dbReference type="Pfam" id="PF07714">
    <property type="entry name" value="PK_Tyr_Ser-Thr"/>
    <property type="match status" value="1"/>
</dbReference>